<dbReference type="EMBL" id="JAYKXP010000020">
    <property type="protein sequence ID" value="KAK7047271.1"/>
    <property type="molecule type" value="Genomic_DNA"/>
</dbReference>
<proteinExistence type="predicted"/>
<organism evidence="2 3">
    <name type="scientific">Paramarasmius palmivorus</name>
    <dbReference type="NCBI Taxonomy" id="297713"/>
    <lineage>
        <taxon>Eukaryota</taxon>
        <taxon>Fungi</taxon>
        <taxon>Dikarya</taxon>
        <taxon>Basidiomycota</taxon>
        <taxon>Agaricomycotina</taxon>
        <taxon>Agaricomycetes</taxon>
        <taxon>Agaricomycetidae</taxon>
        <taxon>Agaricales</taxon>
        <taxon>Marasmiineae</taxon>
        <taxon>Marasmiaceae</taxon>
        <taxon>Paramarasmius</taxon>
    </lineage>
</organism>
<name>A0AAW0D4D0_9AGAR</name>
<gene>
    <name evidence="2" type="ORF">VNI00_006502</name>
</gene>
<protein>
    <submittedName>
        <fullName evidence="2">Uncharacterized protein</fullName>
    </submittedName>
</protein>
<comment type="caution">
    <text evidence="2">The sequence shown here is derived from an EMBL/GenBank/DDBJ whole genome shotgun (WGS) entry which is preliminary data.</text>
</comment>
<evidence type="ECO:0000256" key="1">
    <source>
        <dbReference type="SAM" id="MobiDB-lite"/>
    </source>
</evidence>
<dbReference type="Proteomes" id="UP001383192">
    <property type="component" value="Unassembled WGS sequence"/>
</dbReference>
<keyword evidence="3" id="KW-1185">Reference proteome</keyword>
<dbReference type="AlphaFoldDB" id="A0AAW0D4D0"/>
<evidence type="ECO:0000313" key="3">
    <source>
        <dbReference type="Proteomes" id="UP001383192"/>
    </source>
</evidence>
<evidence type="ECO:0000313" key="2">
    <source>
        <dbReference type="EMBL" id="KAK7047271.1"/>
    </source>
</evidence>
<accession>A0AAW0D4D0</accession>
<sequence>MGIVVQSGLIYTTCAFITCVMFIDSSPAVFVTANAGTHAVGIAFNLIIIRVAMDDNFTGTVQSTNAPGLSELRFESNATTARDEVEHKRSSLAQGGKASRKFPDI</sequence>
<feature type="region of interest" description="Disordered" evidence="1">
    <location>
        <begin position="80"/>
        <end position="105"/>
    </location>
</feature>
<reference evidence="2 3" key="1">
    <citation type="submission" date="2024-01" db="EMBL/GenBank/DDBJ databases">
        <title>A draft genome for a cacao thread blight-causing isolate of Paramarasmius palmivorus.</title>
        <authorList>
            <person name="Baruah I.K."/>
            <person name="Bukari Y."/>
            <person name="Amoako-Attah I."/>
            <person name="Meinhardt L.W."/>
            <person name="Bailey B.A."/>
            <person name="Cohen S.P."/>
        </authorList>
    </citation>
    <scope>NUCLEOTIDE SEQUENCE [LARGE SCALE GENOMIC DNA]</scope>
    <source>
        <strain evidence="2 3">GH-12</strain>
    </source>
</reference>